<name>A0A413RUQ1_9FIRM</name>
<evidence type="ECO:0000313" key="1">
    <source>
        <dbReference type="EMBL" id="RHA52085.1"/>
    </source>
</evidence>
<evidence type="ECO:0000313" key="2">
    <source>
        <dbReference type="Proteomes" id="UP000284598"/>
    </source>
</evidence>
<dbReference type="Pfam" id="PF19537">
    <property type="entry name" value="DUF6061"/>
    <property type="match status" value="1"/>
</dbReference>
<dbReference type="RefSeq" id="WP_147348138.1">
    <property type="nucleotide sequence ID" value="NZ_JANGEU010000001.1"/>
</dbReference>
<dbReference type="Proteomes" id="UP000284598">
    <property type="component" value="Unassembled WGS sequence"/>
</dbReference>
<organism evidence="1 2">
    <name type="scientific">Eubacterium ventriosum</name>
    <dbReference type="NCBI Taxonomy" id="39496"/>
    <lineage>
        <taxon>Bacteria</taxon>
        <taxon>Bacillati</taxon>
        <taxon>Bacillota</taxon>
        <taxon>Clostridia</taxon>
        <taxon>Eubacteriales</taxon>
        <taxon>Eubacteriaceae</taxon>
        <taxon>Eubacterium</taxon>
    </lineage>
</organism>
<dbReference type="InterPro" id="IPR045705">
    <property type="entry name" value="DUF6061"/>
</dbReference>
<accession>A0A413RUQ1</accession>
<dbReference type="AlphaFoldDB" id="A0A413RUQ1"/>
<gene>
    <name evidence="1" type="ORF">DW929_11755</name>
</gene>
<comment type="caution">
    <text evidence="1">The sequence shown here is derived from an EMBL/GenBank/DDBJ whole genome shotgun (WGS) entry which is preliminary data.</text>
</comment>
<protein>
    <submittedName>
        <fullName evidence="1">Uncharacterized protein</fullName>
    </submittedName>
</protein>
<proteinExistence type="predicted"/>
<sequence length="80" mass="9459">MNNIYFAIYNPATDSIEIFAGEKLKIIFNCTRLNNNVYLENPLDIAYLHWLAREEPFNYIYFALQPDGLQEYVEAMNVFN</sequence>
<dbReference type="EMBL" id="QSFO01000019">
    <property type="protein sequence ID" value="RHA52085.1"/>
    <property type="molecule type" value="Genomic_DNA"/>
</dbReference>
<reference evidence="1 2" key="1">
    <citation type="submission" date="2018-08" db="EMBL/GenBank/DDBJ databases">
        <title>A genome reference for cultivated species of the human gut microbiota.</title>
        <authorList>
            <person name="Zou Y."/>
            <person name="Xue W."/>
            <person name="Luo G."/>
        </authorList>
    </citation>
    <scope>NUCLEOTIDE SEQUENCE [LARGE SCALE GENOMIC DNA]</scope>
    <source>
        <strain evidence="1 2">AM43-2</strain>
    </source>
</reference>